<reference evidence="1" key="2">
    <citation type="submission" date="2025-09" db="UniProtKB">
        <authorList>
            <consortium name="Ensembl"/>
        </authorList>
    </citation>
    <scope>IDENTIFICATION</scope>
</reference>
<sequence length="144" mass="15754">MLLILFQRNLVPTDEITVYYQASPEGDYLDTVIKEHTGFIFATIKAALKLYPVSPSEEVLIQEKTQLKGSELEITIAKGAVNHYTEPACAYVTLNICISGKEQGTSVLIYFLISHSLLLIAAAKHDGGYAGVTRTICTTCKIAN</sequence>
<organism evidence="1 2">
    <name type="scientific">Laticauda laticaudata</name>
    <name type="common">Blue-ringed sea krait</name>
    <name type="synonym">Blue-lipped sea krait</name>
    <dbReference type="NCBI Taxonomy" id="8630"/>
    <lineage>
        <taxon>Eukaryota</taxon>
        <taxon>Metazoa</taxon>
        <taxon>Chordata</taxon>
        <taxon>Craniata</taxon>
        <taxon>Vertebrata</taxon>
        <taxon>Euteleostomi</taxon>
        <taxon>Lepidosauria</taxon>
        <taxon>Squamata</taxon>
        <taxon>Bifurcata</taxon>
        <taxon>Unidentata</taxon>
        <taxon>Episquamata</taxon>
        <taxon>Toxicofera</taxon>
        <taxon>Serpentes</taxon>
        <taxon>Colubroidea</taxon>
        <taxon>Elapidae</taxon>
        <taxon>Laticaudinae</taxon>
        <taxon>Laticauda</taxon>
    </lineage>
</organism>
<dbReference type="Proteomes" id="UP000694406">
    <property type="component" value="Unplaced"/>
</dbReference>
<reference evidence="1" key="1">
    <citation type="submission" date="2025-08" db="UniProtKB">
        <authorList>
            <consortium name="Ensembl"/>
        </authorList>
    </citation>
    <scope>IDENTIFICATION</scope>
</reference>
<protein>
    <submittedName>
        <fullName evidence="1">Uncharacterized protein</fullName>
    </submittedName>
</protein>
<dbReference type="AlphaFoldDB" id="A0A8C5SJ80"/>
<dbReference type="GeneTree" id="ENSGT00940000167982"/>
<name>A0A8C5SJ80_LATLA</name>
<dbReference type="Ensembl" id="ENSLLTT00000019950.1">
    <property type="protein sequence ID" value="ENSLLTP00000019242.1"/>
    <property type="gene ID" value="ENSLLTG00000014494.1"/>
</dbReference>
<evidence type="ECO:0000313" key="2">
    <source>
        <dbReference type="Proteomes" id="UP000694406"/>
    </source>
</evidence>
<keyword evidence="2" id="KW-1185">Reference proteome</keyword>
<proteinExistence type="predicted"/>
<accession>A0A8C5SJ80</accession>
<evidence type="ECO:0000313" key="1">
    <source>
        <dbReference type="Ensembl" id="ENSLLTP00000019242.1"/>
    </source>
</evidence>